<proteinExistence type="inferred from homology"/>
<keyword evidence="4 6" id="KW-1133">Transmembrane helix</keyword>
<dbReference type="GO" id="GO:0022857">
    <property type="term" value="F:transmembrane transporter activity"/>
    <property type="evidence" value="ECO:0007669"/>
    <property type="project" value="UniProtKB-UniRule"/>
</dbReference>
<dbReference type="Pfam" id="PF04515">
    <property type="entry name" value="Choline_transpo"/>
    <property type="match status" value="1"/>
</dbReference>
<dbReference type="STRING" id="1441469.A0A225AAY0"/>
<keyword evidence="5 6" id="KW-0472">Membrane</keyword>
<evidence type="ECO:0000256" key="3">
    <source>
        <dbReference type="ARBA" id="ARBA00022692"/>
    </source>
</evidence>
<dbReference type="InterPro" id="IPR007603">
    <property type="entry name" value="Choline_transptr-like"/>
</dbReference>
<feature type="region of interest" description="Disordered" evidence="7">
    <location>
        <begin position="148"/>
        <end position="238"/>
    </location>
</feature>
<feature type="compositionally biased region" description="Basic and acidic residues" evidence="7">
    <location>
        <begin position="19"/>
        <end position="33"/>
    </location>
</feature>
<feature type="transmembrane region" description="Helical" evidence="6">
    <location>
        <begin position="677"/>
        <end position="694"/>
    </location>
</feature>
<dbReference type="GeneID" id="31007453"/>
<dbReference type="AlphaFoldDB" id="A0A225AAY0"/>
<name>A0A225AAY0_TALAT</name>
<feature type="transmembrane region" description="Helical" evidence="6">
    <location>
        <begin position="560"/>
        <end position="581"/>
    </location>
</feature>
<comment type="subcellular location">
    <subcellularLocation>
        <location evidence="6">Cell membrane</location>
        <topology evidence="6">Multi-pass membrane protein</topology>
    </subcellularLocation>
    <subcellularLocation>
        <location evidence="1">Membrane</location>
        <topology evidence="1">Multi-pass membrane protein</topology>
    </subcellularLocation>
</comment>
<gene>
    <name evidence="8" type="ORF">UA08_07697</name>
</gene>
<evidence type="ECO:0000256" key="6">
    <source>
        <dbReference type="RuleBase" id="RU368066"/>
    </source>
</evidence>
<evidence type="ECO:0000256" key="1">
    <source>
        <dbReference type="ARBA" id="ARBA00004141"/>
    </source>
</evidence>
<evidence type="ECO:0000313" key="8">
    <source>
        <dbReference type="EMBL" id="OKL57370.1"/>
    </source>
</evidence>
<feature type="region of interest" description="Disordered" evidence="7">
    <location>
        <begin position="1"/>
        <end position="70"/>
    </location>
</feature>
<evidence type="ECO:0000256" key="7">
    <source>
        <dbReference type="SAM" id="MobiDB-lite"/>
    </source>
</evidence>
<dbReference type="RefSeq" id="XP_020117491.1">
    <property type="nucleotide sequence ID" value="XM_020262619.1"/>
</dbReference>
<feature type="transmembrane region" description="Helical" evidence="6">
    <location>
        <begin position="476"/>
        <end position="496"/>
    </location>
</feature>
<dbReference type="EMBL" id="LFMY01000012">
    <property type="protein sequence ID" value="OKL57370.1"/>
    <property type="molecule type" value="Genomic_DNA"/>
</dbReference>
<feature type="transmembrane region" description="Helical" evidence="6">
    <location>
        <begin position="349"/>
        <end position="368"/>
    </location>
</feature>
<keyword evidence="3 6" id="KW-0812">Transmembrane</keyword>
<feature type="compositionally biased region" description="Polar residues" evidence="7">
    <location>
        <begin position="197"/>
        <end position="210"/>
    </location>
</feature>
<accession>A0A225AAY0</accession>
<dbReference type="Proteomes" id="UP000214365">
    <property type="component" value="Unassembled WGS sequence"/>
</dbReference>
<feature type="transmembrane region" description="Helical" evidence="6">
    <location>
        <begin position="601"/>
        <end position="619"/>
    </location>
</feature>
<comment type="caution">
    <text evidence="8">The sequence shown here is derived from an EMBL/GenBank/DDBJ whole genome shotgun (WGS) entry which is preliminary data.</text>
</comment>
<keyword evidence="9" id="KW-1185">Reference proteome</keyword>
<feature type="transmembrane region" description="Helical" evidence="6">
    <location>
        <begin position="321"/>
        <end position="342"/>
    </location>
</feature>
<feature type="transmembrane region" description="Helical" evidence="6">
    <location>
        <begin position="523"/>
        <end position="548"/>
    </location>
</feature>
<evidence type="ECO:0000313" key="9">
    <source>
        <dbReference type="Proteomes" id="UP000214365"/>
    </source>
</evidence>
<dbReference type="OrthoDB" id="420519at2759"/>
<feature type="transmembrane region" description="Helical" evidence="6">
    <location>
        <begin position="640"/>
        <end position="657"/>
    </location>
</feature>
<dbReference type="GO" id="GO:0005886">
    <property type="term" value="C:plasma membrane"/>
    <property type="evidence" value="ECO:0007669"/>
    <property type="project" value="UniProtKB-SubCell"/>
</dbReference>
<dbReference type="PANTHER" id="PTHR12385:SF88">
    <property type="entry name" value="CHOLINE TRANSPORTER-LIKE PROTEIN CTL1"/>
    <property type="match status" value="1"/>
</dbReference>
<organism evidence="8 9">
    <name type="scientific">Talaromyces atroroseus</name>
    <dbReference type="NCBI Taxonomy" id="1441469"/>
    <lineage>
        <taxon>Eukaryota</taxon>
        <taxon>Fungi</taxon>
        <taxon>Dikarya</taxon>
        <taxon>Ascomycota</taxon>
        <taxon>Pezizomycotina</taxon>
        <taxon>Eurotiomycetes</taxon>
        <taxon>Eurotiomycetidae</taxon>
        <taxon>Eurotiales</taxon>
        <taxon>Trichocomaceae</taxon>
        <taxon>Talaromyces</taxon>
        <taxon>Talaromyces sect. Trachyspermi</taxon>
    </lineage>
</organism>
<comment type="similarity">
    <text evidence="2 6">Belongs to the CTL (choline transporter-like) family.</text>
</comment>
<feature type="compositionally biased region" description="Polar residues" evidence="7">
    <location>
        <begin position="35"/>
        <end position="62"/>
    </location>
</feature>
<dbReference type="PANTHER" id="PTHR12385">
    <property type="entry name" value="CHOLINE TRANSPORTER-LIKE (SLC FAMILY 44)"/>
    <property type="match status" value="1"/>
</dbReference>
<evidence type="ECO:0000256" key="2">
    <source>
        <dbReference type="ARBA" id="ARBA00007168"/>
    </source>
</evidence>
<evidence type="ECO:0000256" key="4">
    <source>
        <dbReference type="ARBA" id="ARBA00022989"/>
    </source>
</evidence>
<comment type="function">
    <text evidence="6">Probably involved in transport through the plasma membrane.</text>
</comment>
<sequence>MFSEYASRFLAQSQSRLTTRPEDNRQNERDRRPTFNFSRYNNVSRSYLNRNGHPYQSGSSQLPHLPFASRPSAQPAPLFFSATDEFLEDDEHEREREIADYYALQRSRRNFGNIRLEESSELDDAENESQTFQSGHVKDGLYTQKGIKSSWRDDRLPSQQSARNLSPTLDLDERDEDNESHGSSSGKGKMVDVGLDNPTSSKLTVSYNSVSDDDDDAPIQKFRRQPEAQSDYMEGRVSPIPRDSDKRALLEQPDSAASSIHNAMDQANPDRPAHDAFWGHLFIILLIGLFATAFLVYLHTAPPSDGRWKLVDTIYTTIHKSYFLLGIYTLVSVLVSLLWLALLRAYVRVLAYGMIIAVPVILYSFSLYPFISSFRGPWDGQSIQDRVMRWGSIIPFVLSTLWIFAIVRNRHSTGKAISILEFACRVLAANPALLALGLATLIVTVSWTWLWMIMFTRIFLGGQISSDSFVISVSSWWLGIYFILVYLWSLGIIAGIQRGVTAATVSQWYFHRLSLPAPTSAQIVRAAIIHAITTLFGSISLFSLIVLLLRLPLMVLHRRIASVIALFAYSLIPSPIAALVNPLTLTYAAIHSQPLAQSARGFTQMAVFSSFSTTGLYAAPSMPRGSNANSSLLSYRLSKMILHACRFAMSLALGFGGWVTTARNLDVSGNNTFRGSLYAYIIGLIAGTIGWGVLGSMENVLACVVDSALVCWASEVGNSGREATYCREAEWLFRDDSFVSTGAGARWNQV</sequence>
<feature type="region of interest" description="Disordered" evidence="7">
    <location>
        <begin position="120"/>
        <end position="139"/>
    </location>
</feature>
<reference evidence="8 9" key="1">
    <citation type="submission" date="2015-06" db="EMBL/GenBank/DDBJ databases">
        <title>Talaromyces atroroseus IBT 11181 draft genome.</title>
        <authorList>
            <person name="Rasmussen K.B."/>
            <person name="Rasmussen S."/>
            <person name="Petersen B."/>
            <person name="Sicheritz-Ponten T."/>
            <person name="Mortensen U.H."/>
            <person name="Thrane U."/>
        </authorList>
    </citation>
    <scope>NUCLEOTIDE SEQUENCE [LARGE SCALE GENOMIC DNA]</scope>
    <source>
        <strain evidence="8 9">IBT 11181</strain>
    </source>
</reference>
<feature type="transmembrane region" description="Helical" evidence="6">
    <location>
        <begin position="388"/>
        <end position="407"/>
    </location>
</feature>
<evidence type="ECO:0000256" key="5">
    <source>
        <dbReference type="ARBA" id="ARBA00023136"/>
    </source>
</evidence>
<feature type="compositionally biased region" description="Polar residues" evidence="7">
    <location>
        <begin position="157"/>
        <end position="167"/>
    </location>
</feature>
<feature type="transmembrane region" description="Helical" evidence="6">
    <location>
        <begin position="281"/>
        <end position="301"/>
    </location>
</feature>
<protein>
    <recommendedName>
        <fullName evidence="6">Protein PNS1</fullName>
    </recommendedName>
</protein>